<organism evidence="1 2">
    <name type="scientific">Holothuria leucospilota</name>
    <name type="common">Black long sea cucumber</name>
    <name type="synonym">Mertensiothuria leucospilota</name>
    <dbReference type="NCBI Taxonomy" id="206669"/>
    <lineage>
        <taxon>Eukaryota</taxon>
        <taxon>Metazoa</taxon>
        <taxon>Echinodermata</taxon>
        <taxon>Eleutherozoa</taxon>
        <taxon>Echinozoa</taxon>
        <taxon>Holothuroidea</taxon>
        <taxon>Aspidochirotacea</taxon>
        <taxon>Aspidochirotida</taxon>
        <taxon>Holothuriidae</taxon>
        <taxon>Holothuria</taxon>
    </lineage>
</organism>
<dbReference type="OrthoDB" id="6082640at2759"/>
<dbReference type="EMBL" id="JAIZAY010000011">
    <property type="protein sequence ID" value="KAJ8032864.1"/>
    <property type="molecule type" value="Genomic_DNA"/>
</dbReference>
<evidence type="ECO:0000313" key="1">
    <source>
        <dbReference type="EMBL" id="KAJ8032864.1"/>
    </source>
</evidence>
<comment type="caution">
    <text evidence="1">The sequence shown here is derived from an EMBL/GenBank/DDBJ whole genome shotgun (WGS) entry which is preliminary data.</text>
</comment>
<reference evidence="1" key="1">
    <citation type="submission" date="2021-10" db="EMBL/GenBank/DDBJ databases">
        <title>Tropical sea cucumber genome reveals ecological adaptation and Cuvierian tubules defense mechanism.</title>
        <authorList>
            <person name="Chen T."/>
        </authorList>
    </citation>
    <scope>NUCLEOTIDE SEQUENCE</scope>
    <source>
        <strain evidence="1">Nanhai2018</strain>
        <tissue evidence="1">Muscle</tissue>
    </source>
</reference>
<name>A0A9Q1H4B3_HOLLE</name>
<sequence length="142" mass="16611">MSDIWLGELEFVDFFCGWPYDVTNRQKRAVQEGREAVPKRLTPDELNTLKLDHSFVYFRGQTFEWGASMMVNFNNGTINRYSSECTNAVWRRQGNSACSLKQAQQLASKFYQIFGSYNLLTNNCHNFAEWFMRNLSEGNCKF</sequence>
<gene>
    <name evidence="1" type="ORF">HOLleu_22933</name>
</gene>
<dbReference type="Proteomes" id="UP001152320">
    <property type="component" value="Chromosome 11"/>
</dbReference>
<dbReference type="AlphaFoldDB" id="A0A9Q1H4B3"/>
<proteinExistence type="predicted"/>
<protein>
    <submittedName>
        <fullName evidence="1">Uncharacterized protein</fullName>
    </submittedName>
</protein>
<evidence type="ECO:0000313" key="2">
    <source>
        <dbReference type="Proteomes" id="UP001152320"/>
    </source>
</evidence>
<keyword evidence="2" id="KW-1185">Reference proteome</keyword>
<accession>A0A9Q1H4B3</accession>